<dbReference type="EMBL" id="LBYC01000006">
    <property type="protein sequence ID" value="KKR43232.1"/>
    <property type="molecule type" value="Genomic_DNA"/>
</dbReference>
<evidence type="ECO:0000313" key="3">
    <source>
        <dbReference type="Proteomes" id="UP000034301"/>
    </source>
</evidence>
<gene>
    <name evidence="2" type="ORF">UT78_C0006G0006</name>
</gene>
<proteinExistence type="predicted"/>
<organism evidence="2 3">
    <name type="scientific">Candidatus Nomurabacteria bacterium GW2011_GWF2_40_12</name>
    <dbReference type="NCBI Taxonomy" id="1618776"/>
    <lineage>
        <taxon>Bacteria</taxon>
        <taxon>Candidatus Nomuraibacteriota</taxon>
    </lineage>
</organism>
<name>A0A0G0TZ49_9BACT</name>
<feature type="transmembrane region" description="Helical" evidence="1">
    <location>
        <begin position="12"/>
        <end position="32"/>
    </location>
</feature>
<evidence type="ECO:0008006" key="4">
    <source>
        <dbReference type="Google" id="ProtNLM"/>
    </source>
</evidence>
<reference evidence="2 3" key="1">
    <citation type="journal article" date="2015" name="Nature">
        <title>rRNA introns, odd ribosomes, and small enigmatic genomes across a large radiation of phyla.</title>
        <authorList>
            <person name="Brown C.T."/>
            <person name="Hug L.A."/>
            <person name="Thomas B.C."/>
            <person name="Sharon I."/>
            <person name="Castelle C.J."/>
            <person name="Singh A."/>
            <person name="Wilkins M.J."/>
            <person name="Williams K.H."/>
            <person name="Banfield J.F."/>
        </authorList>
    </citation>
    <scope>NUCLEOTIDE SEQUENCE [LARGE SCALE GENOMIC DNA]</scope>
</reference>
<keyword evidence="1" id="KW-1133">Transmembrane helix</keyword>
<sequence>MSELNIPPAKTPLLVVVGLIGIAAGLWALVSWTLEDKFWGFIVTLVVTALSTRAWTQEVPEFNGMTILNKPAGTQRALFQGRTGKLPWEQAGTLVDLRSELKEILQETWSTKQGTSMDAKYVYILHPRATEKDVLAYASFTQDTVKTAARNLFTVMLSDHFGICEEPENLLKKTEVNKAVFESPDGEKRIKAFQDKYGVEAHASLEDVDYDEETQKARDIVSKATSIDDAINKLIASGMNRPDAEKIVRMLNVPGVQEFIISVDAKGLENLHDVTMLGGLGKVGKK</sequence>
<keyword evidence="1" id="KW-0812">Transmembrane</keyword>
<protein>
    <recommendedName>
        <fullName evidence="4">Band 7 domain-containing protein</fullName>
    </recommendedName>
</protein>
<accession>A0A0G0TZ49</accession>
<keyword evidence="1" id="KW-0472">Membrane</keyword>
<comment type="caution">
    <text evidence="2">The sequence shown here is derived from an EMBL/GenBank/DDBJ whole genome shotgun (WGS) entry which is preliminary data.</text>
</comment>
<dbReference type="AlphaFoldDB" id="A0A0G0TZ49"/>
<evidence type="ECO:0000313" key="2">
    <source>
        <dbReference type="EMBL" id="KKR43232.1"/>
    </source>
</evidence>
<dbReference type="Proteomes" id="UP000034301">
    <property type="component" value="Unassembled WGS sequence"/>
</dbReference>
<evidence type="ECO:0000256" key="1">
    <source>
        <dbReference type="SAM" id="Phobius"/>
    </source>
</evidence>